<evidence type="ECO:0000313" key="3">
    <source>
        <dbReference type="Proteomes" id="UP000007076"/>
    </source>
</evidence>
<keyword evidence="3" id="KW-1185">Reference proteome</keyword>
<keyword evidence="1" id="KW-0812">Transmembrane</keyword>
<dbReference type="HOGENOM" id="CLU_2633389_0_0_11"/>
<reference evidence="2 3" key="1">
    <citation type="journal article" date="2010" name="DNA Res.">
        <title>Genome sequence of Kitasatospora setae NBRC 14216T: an evolutionary snapshot of the family Streptomycetaceae.</title>
        <authorList>
            <person name="Ichikawa N."/>
            <person name="Oguchi A."/>
            <person name="Ikeda H."/>
            <person name="Ishikawa J."/>
            <person name="Kitani S."/>
            <person name="Watanabe Y."/>
            <person name="Nakamura S."/>
            <person name="Katano Y."/>
            <person name="Kishi E."/>
            <person name="Sasagawa M."/>
            <person name="Ankai A."/>
            <person name="Fukui S."/>
            <person name="Hashimoto Y."/>
            <person name="Kamata S."/>
            <person name="Otoguro M."/>
            <person name="Tanikawa S."/>
            <person name="Nihira T."/>
            <person name="Horinouchi S."/>
            <person name="Ohnishi Y."/>
            <person name="Hayakawa M."/>
            <person name="Kuzuyama T."/>
            <person name="Arisawa A."/>
            <person name="Nomoto F."/>
            <person name="Miura H."/>
            <person name="Takahashi Y."/>
            <person name="Fujita N."/>
        </authorList>
    </citation>
    <scope>NUCLEOTIDE SEQUENCE [LARGE SCALE GENOMIC DNA]</scope>
    <source>
        <strain evidence="3">ATCC 33774 / DSM 43861 / JCM 3304 / KCC A-0304 / NBRC 14216 / KM-6054</strain>
    </source>
</reference>
<name>E4N899_KITSK</name>
<dbReference type="EMBL" id="AP010968">
    <property type="protein sequence ID" value="BAJ27430.1"/>
    <property type="molecule type" value="Genomic_DNA"/>
</dbReference>
<keyword evidence="1" id="KW-1133">Transmembrane helix</keyword>
<dbReference type="STRING" id="452652.KSE_16030"/>
<proteinExistence type="predicted"/>
<gene>
    <name evidence="2" type="ordered locus">KSE_16030</name>
</gene>
<feature type="transmembrane region" description="Helical" evidence="1">
    <location>
        <begin position="30"/>
        <end position="53"/>
    </location>
</feature>
<evidence type="ECO:0000313" key="2">
    <source>
        <dbReference type="EMBL" id="BAJ27430.1"/>
    </source>
</evidence>
<protein>
    <submittedName>
        <fullName evidence="2">Uncharacterized protein</fullName>
    </submittedName>
</protein>
<dbReference type="KEGG" id="ksk:KSE_16030"/>
<keyword evidence="1" id="KW-0472">Membrane</keyword>
<dbReference type="Proteomes" id="UP000007076">
    <property type="component" value="Chromosome"/>
</dbReference>
<organism evidence="2 3">
    <name type="scientific">Kitasatospora setae (strain ATCC 33774 / DSM 43861 / JCM 3304 / KCC A-0304 / NBRC 14216 / KM-6054)</name>
    <name type="common">Streptomyces setae</name>
    <dbReference type="NCBI Taxonomy" id="452652"/>
    <lineage>
        <taxon>Bacteria</taxon>
        <taxon>Bacillati</taxon>
        <taxon>Actinomycetota</taxon>
        <taxon>Actinomycetes</taxon>
        <taxon>Kitasatosporales</taxon>
        <taxon>Streptomycetaceae</taxon>
        <taxon>Kitasatospora</taxon>
    </lineage>
</organism>
<accession>E4N899</accession>
<evidence type="ECO:0000256" key="1">
    <source>
        <dbReference type="SAM" id="Phobius"/>
    </source>
</evidence>
<dbReference type="AlphaFoldDB" id="E4N899"/>
<sequence length="77" mass="8250">MTGALVVAVALGPAALVALGAFDSGPHGGVWWFFGLAVAMLGVVDGGDWEACWRRRRAVRRSRLRIRVRHVRSGGPP</sequence>